<dbReference type="InParanoid" id="A0A0C3CMA2"/>
<evidence type="ECO:0000256" key="1">
    <source>
        <dbReference type="SAM" id="Coils"/>
    </source>
</evidence>
<dbReference type="AlphaFoldDB" id="A0A0C3CMA2"/>
<dbReference type="OrthoDB" id="2195113at2759"/>
<feature type="compositionally biased region" description="Low complexity" evidence="2">
    <location>
        <begin position="411"/>
        <end position="428"/>
    </location>
</feature>
<proteinExistence type="predicted"/>
<dbReference type="GO" id="GO:0003729">
    <property type="term" value="F:mRNA binding"/>
    <property type="evidence" value="ECO:0007669"/>
    <property type="project" value="TreeGrafter"/>
</dbReference>
<dbReference type="GO" id="GO:0042175">
    <property type="term" value="C:nuclear outer membrane-endoplasmic reticulum membrane network"/>
    <property type="evidence" value="ECO:0007669"/>
    <property type="project" value="TreeGrafter"/>
</dbReference>
<keyword evidence="4" id="KW-1185">Reference proteome</keyword>
<dbReference type="Proteomes" id="UP000054166">
    <property type="component" value="Unassembled WGS sequence"/>
</dbReference>
<gene>
    <name evidence="3" type="ORF">PILCRDRAFT_58441</name>
</gene>
<evidence type="ECO:0000313" key="4">
    <source>
        <dbReference type="Proteomes" id="UP000054166"/>
    </source>
</evidence>
<dbReference type="PANTHER" id="PTHR31027">
    <property type="entry name" value="NUCLEAR SEGREGATION PROTEIN BFR1"/>
    <property type="match status" value="1"/>
</dbReference>
<feature type="region of interest" description="Disordered" evidence="2">
    <location>
        <begin position="399"/>
        <end position="428"/>
    </location>
</feature>
<dbReference type="EMBL" id="KN832972">
    <property type="protein sequence ID" value="KIM90807.1"/>
    <property type="molecule type" value="Genomic_DNA"/>
</dbReference>
<name>A0A0C3CMA2_PILCF</name>
<feature type="region of interest" description="Disordered" evidence="2">
    <location>
        <begin position="492"/>
        <end position="533"/>
    </location>
</feature>
<feature type="compositionally biased region" description="Polar residues" evidence="2">
    <location>
        <begin position="504"/>
        <end position="513"/>
    </location>
</feature>
<dbReference type="GO" id="GO:0005783">
    <property type="term" value="C:endoplasmic reticulum"/>
    <property type="evidence" value="ECO:0007669"/>
    <property type="project" value="TreeGrafter"/>
</dbReference>
<feature type="compositionally biased region" description="Low complexity" evidence="2">
    <location>
        <begin position="10"/>
        <end position="31"/>
    </location>
</feature>
<keyword evidence="1" id="KW-0175">Coiled coil</keyword>
<feature type="region of interest" description="Disordered" evidence="2">
    <location>
        <begin position="1"/>
        <end position="43"/>
    </location>
</feature>
<dbReference type="HOGENOM" id="CLU_023943_0_0_1"/>
<dbReference type="STRING" id="765440.A0A0C3CMA2"/>
<organism evidence="3 4">
    <name type="scientific">Piloderma croceum (strain F 1598)</name>
    <dbReference type="NCBI Taxonomy" id="765440"/>
    <lineage>
        <taxon>Eukaryota</taxon>
        <taxon>Fungi</taxon>
        <taxon>Dikarya</taxon>
        <taxon>Basidiomycota</taxon>
        <taxon>Agaricomycotina</taxon>
        <taxon>Agaricomycetes</taxon>
        <taxon>Agaricomycetidae</taxon>
        <taxon>Atheliales</taxon>
        <taxon>Atheliaceae</taxon>
        <taxon>Piloderma</taxon>
    </lineage>
</organism>
<evidence type="ECO:0000256" key="2">
    <source>
        <dbReference type="SAM" id="MobiDB-lite"/>
    </source>
</evidence>
<protein>
    <recommendedName>
        <fullName evidence="5">Nuclear segregation protein Bfr1</fullName>
    </recommendedName>
</protein>
<dbReference type="FunCoup" id="A0A0C3CMA2">
    <property type="interactions" value="20"/>
</dbReference>
<evidence type="ECO:0000313" key="3">
    <source>
        <dbReference type="EMBL" id="KIM90807.1"/>
    </source>
</evidence>
<dbReference type="PANTHER" id="PTHR31027:SF2">
    <property type="entry name" value="LEBERCILIN DOMAIN-CONTAINING PROTEIN"/>
    <property type="match status" value="1"/>
</dbReference>
<dbReference type="GO" id="GO:0008298">
    <property type="term" value="P:intracellular mRNA localization"/>
    <property type="evidence" value="ECO:0007669"/>
    <property type="project" value="TreeGrafter"/>
</dbReference>
<dbReference type="GO" id="GO:1990904">
    <property type="term" value="C:ribonucleoprotein complex"/>
    <property type="evidence" value="ECO:0007669"/>
    <property type="project" value="TreeGrafter"/>
</dbReference>
<reference evidence="3 4" key="1">
    <citation type="submission" date="2014-04" db="EMBL/GenBank/DDBJ databases">
        <authorList>
            <consortium name="DOE Joint Genome Institute"/>
            <person name="Kuo A."/>
            <person name="Tarkka M."/>
            <person name="Buscot F."/>
            <person name="Kohler A."/>
            <person name="Nagy L.G."/>
            <person name="Floudas D."/>
            <person name="Copeland A."/>
            <person name="Barry K.W."/>
            <person name="Cichocki N."/>
            <person name="Veneault-Fourrey C."/>
            <person name="LaButti K."/>
            <person name="Lindquist E.A."/>
            <person name="Lipzen A."/>
            <person name="Lundell T."/>
            <person name="Morin E."/>
            <person name="Murat C."/>
            <person name="Sun H."/>
            <person name="Tunlid A."/>
            <person name="Henrissat B."/>
            <person name="Grigoriev I.V."/>
            <person name="Hibbett D.S."/>
            <person name="Martin F."/>
            <person name="Nordberg H.P."/>
            <person name="Cantor M.N."/>
            <person name="Hua S.X."/>
        </authorList>
    </citation>
    <scope>NUCLEOTIDE SEQUENCE [LARGE SCALE GENOMIC DNA]</scope>
    <source>
        <strain evidence="3 4">F 1598</strain>
    </source>
</reference>
<evidence type="ECO:0008006" key="5">
    <source>
        <dbReference type="Google" id="ProtNLM"/>
    </source>
</evidence>
<dbReference type="InterPro" id="IPR039604">
    <property type="entry name" value="Bfr1"/>
</dbReference>
<sequence length="557" mass="60801">MPSKAKAAVASNGAPKSKAGKSSTTSTGTSTPVPPPTTEVHQDATAIAAAGQGRPDKATYDTEQENIKKEIDAIQTKLSAVKDKISLATKGSTGNDRRTILRTELDAIREQQSGSKNSRSKIFEQLKAIQEGITKKVNDLKTAKAKIPFKNVAEVDTHIKNLDKQIESGSLTLAAEKRALQDISTFKRNRRTVESFEAEQESIEADRRAAEELRKQLDDPESKAMSDRFDAIKAELDELKKESDDAYAGRNKLFEERDALQAEINTLYNSKRESAQRFRDANDRYWTKVNEDRARRAEKMRAQRQAEESAKKLEIAERLREEASVPAFQAQVEDCQTLIDYFSGKTNGNVTFASTPASLVPKKDVAGVAKLELRKVDAELQQGLVPRKKKGEEVESYFVGGKGKKGKKGGAKASSPSEAAPPSTTSSTQLNVPLATLSALLSLSIPPPTATADVPRVVQDLKTKKAWFEANQARVTTENITKAEADIRRLTSNAKSEGKVDAPLSTTESTTINGGEIPAEPTHTPQTSDLPKTVLPSSVIDEKLEAVQEQETVQVDN</sequence>
<feature type="coiled-coil region" evidence="1">
    <location>
        <begin position="193"/>
        <end position="270"/>
    </location>
</feature>
<accession>A0A0C3CMA2</accession>
<reference evidence="4" key="2">
    <citation type="submission" date="2015-01" db="EMBL/GenBank/DDBJ databases">
        <title>Evolutionary Origins and Diversification of the Mycorrhizal Mutualists.</title>
        <authorList>
            <consortium name="DOE Joint Genome Institute"/>
            <consortium name="Mycorrhizal Genomics Consortium"/>
            <person name="Kohler A."/>
            <person name="Kuo A."/>
            <person name="Nagy L.G."/>
            <person name="Floudas D."/>
            <person name="Copeland A."/>
            <person name="Barry K.W."/>
            <person name="Cichocki N."/>
            <person name="Veneault-Fourrey C."/>
            <person name="LaButti K."/>
            <person name="Lindquist E.A."/>
            <person name="Lipzen A."/>
            <person name="Lundell T."/>
            <person name="Morin E."/>
            <person name="Murat C."/>
            <person name="Riley R."/>
            <person name="Ohm R."/>
            <person name="Sun H."/>
            <person name="Tunlid A."/>
            <person name="Henrissat B."/>
            <person name="Grigoriev I.V."/>
            <person name="Hibbett D.S."/>
            <person name="Martin F."/>
        </authorList>
    </citation>
    <scope>NUCLEOTIDE SEQUENCE [LARGE SCALE GENOMIC DNA]</scope>
    <source>
        <strain evidence="4">F 1598</strain>
    </source>
</reference>